<accession>A0A0V0TMW5</accession>
<comment type="caution">
    <text evidence="2">The sequence shown here is derived from an EMBL/GenBank/DDBJ whole genome shotgun (WGS) entry which is preliminary data.</text>
</comment>
<sequence>MSAPLCPPERVRTLLAHRYRSQVPPLRTIDTSRGLAVIQANPMPQRVAGAGSWMIRTLEPSVMVIFPACQSISLTYWSRKFEPRIPGTTKLSTTATCMRPLQLTTCSGNVPWPQRRTLRPSLCRMEPPAASKGSPPKQPPRCPKGGKSPARLAYLRQTAHVQLEVPSSPGDAIPISVIRGSSSSAVALGWLLFARAVSSSIRHLRGSFPRVSGLLRGGFDPLPQRTISDRRALGSMTERHAVQQWLLHRIPSELHF</sequence>
<keyword evidence="3" id="KW-1185">Reference proteome</keyword>
<evidence type="ECO:0000313" key="2">
    <source>
        <dbReference type="EMBL" id="KRX40306.1"/>
    </source>
</evidence>
<dbReference type="OrthoDB" id="5934547at2759"/>
<dbReference type="Proteomes" id="UP000055048">
    <property type="component" value="Unassembled WGS sequence"/>
</dbReference>
<feature type="region of interest" description="Disordered" evidence="1">
    <location>
        <begin position="124"/>
        <end position="148"/>
    </location>
</feature>
<evidence type="ECO:0000313" key="3">
    <source>
        <dbReference type="Proteomes" id="UP000055048"/>
    </source>
</evidence>
<dbReference type="AlphaFoldDB" id="A0A0V0TMW5"/>
<evidence type="ECO:0000256" key="1">
    <source>
        <dbReference type="SAM" id="MobiDB-lite"/>
    </source>
</evidence>
<organism evidence="2 3">
    <name type="scientific">Trichinella murrelli</name>
    <dbReference type="NCBI Taxonomy" id="144512"/>
    <lineage>
        <taxon>Eukaryota</taxon>
        <taxon>Metazoa</taxon>
        <taxon>Ecdysozoa</taxon>
        <taxon>Nematoda</taxon>
        <taxon>Enoplea</taxon>
        <taxon>Dorylaimia</taxon>
        <taxon>Trichinellida</taxon>
        <taxon>Trichinellidae</taxon>
        <taxon>Trichinella</taxon>
    </lineage>
</organism>
<name>A0A0V0TMW5_9BILA</name>
<reference evidence="2 3" key="1">
    <citation type="submission" date="2015-01" db="EMBL/GenBank/DDBJ databases">
        <title>Evolution of Trichinella species and genotypes.</title>
        <authorList>
            <person name="Korhonen P.K."/>
            <person name="Edoardo P."/>
            <person name="Giuseppe L.R."/>
            <person name="Gasser R.B."/>
        </authorList>
    </citation>
    <scope>NUCLEOTIDE SEQUENCE [LARGE SCALE GENOMIC DNA]</scope>
    <source>
        <strain evidence="2">ISS417</strain>
    </source>
</reference>
<gene>
    <name evidence="2" type="ORF">T05_12381</name>
</gene>
<dbReference type="EMBL" id="JYDJ01000204">
    <property type="protein sequence ID" value="KRX40306.1"/>
    <property type="molecule type" value="Genomic_DNA"/>
</dbReference>
<proteinExistence type="predicted"/>
<protein>
    <submittedName>
        <fullName evidence="2">Uncharacterized protein</fullName>
    </submittedName>
</protein>